<protein>
    <submittedName>
        <fullName evidence="3">Uncharacterized protein</fullName>
    </submittedName>
</protein>
<feature type="region of interest" description="Disordered" evidence="2">
    <location>
        <begin position="292"/>
        <end position="321"/>
    </location>
</feature>
<feature type="compositionally biased region" description="Polar residues" evidence="2">
    <location>
        <begin position="515"/>
        <end position="542"/>
    </location>
</feature>
<feature type="compositionally biased region" description="Low complexity" evidence="2">
    <location>
        <begin position="471"/>
        <end position="481"/>
    </location>
</feature>
<dbReference type="Proteomes" id="UP000192578">
    <property type="component" value="Unassembled WGS sequence"/>
</dbReference>
<feature type="compositionally biased region" description="Basic and acidic residues" evidence="2">
    <location>
        <begin position="84"/>
        <end position="106"/>
    </location>
</feature>
<reference evidence="4" key="1">
    <citation type="submission" date="2017-01" db="EMBL/GenBank/DDBJ databases">
        <title>Comparative genomics of anhydrobiosis in the tardigrade Hypsibius dujardini.</title>
        <authorList>
            <person name="Yoshida Y."/>
            <person name="Koutsovoulos G."/>
            <person name="Laetsch D."/>
            <person name="Stevens L."/>
            <person name="Kumar S."/>
            <person name="Horikawa D."/>
            <person name="Ishino K."/>
            <person name="Komine S."/>
            <person name="Tomita M."/>
            <person name="Blaxter M."/>
            <person name="Arakawa K."/>
        </authorList>
    </citation>
    <scope>NUCLEOTIDE SEQUENCE [LARGE SCALE GENOMIC DNA]</scope>
    <source>
        <strain evidence="4">Z151</strain>
    </source>
</reference>
<gene>
    <name evidence="3" type="ORF">BV898_12985</name>
</gene>
<dbReference type="AlphaFoldDB" id="A0A1W0WC11"/>
<proteinExistence type="predicted"/>
<name>A0A1W0WC11_HYPEX</name>
<feature type="compositionally biased region" description="Polar residues" evidence="2">
    <location>
        <begin position="20"/>
        <end position="43"/>
    </location>
</feature>
<sequence length="703" mass="77329">MKLKHWMESLSRARKKSKNESSISRDLPSQQGTLLVVTSSANYHPSAKGATDKSSASSRNTPSGKRLSVKEIIMPSSSVSSVSHTRDRDRDRDHHPARSSGGERKYVRDNYPAVAAYLDHRNPLSSVGNLRTFRPASMPAPPLVPPSVASVVPEEKNYRRYERLYANLSPEAAVYATPSVSMTGSTISSVSSFSARHACSGQQQPECGCYRHQSSTSSAASEHSSGQGGCRGSENCMEFGSSSGSGSGTLNSRRVNIRTNPWIVPTNGPEMGSSFSAPASGVVQPMNKKSSVVIPPGKGAAAPIPPPKPERKRPPPTLIPAHNRVSTRYEEESSEMVVCSDKSVGTDGDEYLFEESNSSCCDCEDCCSSSCTSFSSLKFSSGPFFSTDTIQPCDSDTCSITSTPTILNDHDPRHDTDQDFDDEEADAENTSENNSERDSAVDSPGSLLLFHQQTQQQQPHPGHMMRRLPTSSSGFSSHSSGRAARNSRHHYSPADSHTSWKYFDEEDDDEVDSGMGQTASSLCSPGSAGDYSSRNISHSSSAQSANLVLHNHNNNSHGRDSAPGSKRVFMDDDTREEFVDIDSGIDIIRMRLQKQVCQLKHEQTALDWQMLRSMEQTGYNGMDDEDNTENMIEEDFIVQKKAILAETLDLLKRQLEEQNCRLKSSHQALQNLQRRQAKRQEPRNRDCRALNALYNQNIRETFC</sequence>
<feature type="compositionally biased region" description="Basic and acidic residues" evidence="2">
    <location>
        <begin position="408"/>
        <end position="417"/>
    </location>
</feature>
<dbReference type="EMBL" id="MTYJ01000137">
    <property type="protein sequence ID" value="OQV12755.1"/>
    <property type="molecule type" value="Genomic_DNA"/>
</dbReference>
<keyword evidence="4" id="KW-1185">Reference proteome</keyword>
<accession>A0A1W0WC11</accession>
<evidence type="ECO:0000313" key="4">
    <source>
        <dbReference type="Proteomes" id="UP000192578"/>
    </source>
</evidence>
<evidence type="ECO:0000256" key="2">
    <source>
        <dbReference type="SAM" id="MobiDB-lite"/>
    </source>
</evidence>
<feature type="region of interest" description="Disordered" evidence="2">
    <location>
        <begin position="1"/>
        <end position="106"/>
    </location>
</feature>
<feature type="coiled-coil region" evidence="1">
    <location>
        <begin position="641"/>
        <end position="675"/>
    </location>
</feature>
<dbReference type="OrthoDB" id="10576610at2759"/>
<evidence type="ECO:0000256" key="1">
    <source>
        <dbReference type="SAM" id="Coils"/>
    </source>
</evidence>
<evidence type="ECO:0000313" key="3">
    <source>
        <dbReference type="EMBL" id="OQV12755.1"/>
    </source>
</evidence>
<keyword evidence="1" id="KW-0175">Coiled coil</keyword>
<organism evidence="3 4">
    <name type="scientific">Hypsibius exemplaris</name>
    <name type="common">Freshwater tardigrade</name>
    <dbReference type="NCBI Taxonomy" id="2072580"/>
    <lineage>
        <taxon>Eukaryota</taxon>
        <taxon>Metazoa</taxon>
        <taxon>Ecdysozoa</taxon>
        <taxon>Tardigrada</taxon>
        <taxon>Eutardigrada</taxon>
        <taxon>Parachela</taxon>
        <taxon>Hypsibioidea</taxon>
        <taxon>Hypsibiidae</taxon>
        <taxon>Hypsibius</taxon>
    </lineage>
</organism>
<feature type="compositionally biased region" description="Acidic residues" evidence="2">
    <location>
        <begin position="418"/>
        <end position="429"/>
    </location>
</feature>
<feature type="compositionally biased region" description="Polar residues" evidence="2">
    <location>
        <begin position="52"/>
        <end position="63"/>
    </location>
</feature>
<feature type="region of interest" description="Disordered" evidence="2">
    <location>
        <begin position="403"/>
        <end position="542"/>
    </location>
</feature>
<comment type="caution">
    <text evidence="3">The sequence shown here is derived from an EMBL/GenBank/DDBJ whole genome shotgun (WGS) entry which is preliminary data.</text>
</comment>